<evidence type="ECO:0000256" key="1">
    <source>
        <dbReference type="SAM" id="MobiDB-lite"/>
    </source>
</evidence>
<sequence length="80" mass="8722">MRAYFYLCAALIGLAACSDGHMRGDDPNRNNEGPGAGQPMDSSPSQRERLPETTPDKQRPYADDKSTEQTTTAPPDPEPK</sequence>
<feature type="region of interest" description="Disordered" evidence="1">
    <location>
        <begin position="18"/>
        <end position="80"/>
    </location>
</feature>
<dbReference type="RefSeq" id="WP_380605507.1">
    <property type="nucleotide sequence ID" value="NZ_JBHSDU010000015.1"/>
</dbReference>
<dbReference type="Proteomes" id="UP001595904">
    <property type="component" value="Unassembled WGS sequence"/>
</dbReference>
<reference evidence="3" key="1">
    <citation type="journal article" date="2019" name="Int. J. Syst. Evol. Microbiol.">
        <title>The Global Catalogue of Microorganisms (GCM) 10K type strain sequencing project: providing services to taxonomists for standard genome sequencing and annotation.</title>
        <authorList>
            <consortium name="The Broad Institute Genomics Platform"/>
            <consortium name="The Broad Institute Genome Sequencing Center for Infectious Disease"/>
            <person name="Wu L."/>
            <person name="Ma J."/>
        </authorList>
    </citation>
    <scope>NUCLEOTIDE SEQUENCE [LARGE SCALE GENOMIC DNA]</scope>
    <source>
        <strain evidence="3">CGMCC 1.10759</strain>
    </source>
</reference>
<comment type="caution">
    <text evidence="2">The sequence shown here is derived from an EMBL/GenBank/DDBJ whole genome shotgun (WGS) entry which is preliminary data.</text>
</comment>
<evidence type="ECO:0000313" key="2">
    <source>
        <dbReference type="EMBL" id="MFC4314379.1"/>
    </source>
</evidence>
<gene>
    <name evidence="2" type="ORF">ACFPN2_35265</name>
</gene>
<keyword evidence="3" id="KW-1185">Reference proteome</keyword>
<feature type="compositionally biased region" description="Basic and acidic residues" evidence="1">
    <location>
        <begin position="20"/>
        <end position="29"/>
    </location>
</feature>
<evidence type="ECO:0008006" key="4">
    <source>
        <dbReference type="Google" id="ProtNLM"/>
    </source>
</evidence>
<accession>A0ABV8T7E0</accession>
<name>A0ABV8T7E0_9GAMM</name>
<organism evidence="2 3">
    <name type="scientific">Steroidobacter flavus</name>
    <dbReference type="NCBI Taxonomy" id="1842136"/>
    <lineage>
        <taxon>Bacteria</taxon>
        <taxon>Pseudomonadati</taxon>
        <taxon>Pseudomonadota</taxon>
        <taxon>Gammaproteobacteria</taxon>
        <taxon>Steroidobacterales</taxon>
        <taxon>Steroidobacteraceae</taxon>
        <taxon>Steroidobacter</taxon>
    </lineage>
</organism>
<evidence type="ECO:0000313" key="3">
    <source>
        <dbReference type="Proteomes" id="UP001595904"/>
    </source>
</evidence>
<feature type="compositionally biased region" description="Basic and acidic residues" evidence="1">
    <location>
        <begin position="46"/>
        <end position="67"/>
    </location>
</feature>
<protein>
    <recommendedName>
        <fullName evidence="4">Lipoprotein</fullName>
    </recommendedName>
</protein>
<proteinExistence type="predicted"/>
<dbReference type="PROSITE" id="PS51257">
    <property type="entry name" value="PROKAR_LIPOPROTEIN"/>
    <property type="match status" value="1"/>
</dbReference>
<dbReference type="EMBL" id="JBHSDU010000015">
    <property type="protein sequence ID" value="MFC4314379.1"/>
    <property type="molecule type" value="Genomic_DNA"/>
</dbReference>